<evidence type="ECO:0000313" key="3">
    <source>
        <dbReference type="Proteomes" id="UP001174908"/>
    </source>
</evidence>
<sequence length="227" mass="24633">MYVGHFAIGLAIKARMPDVPTLPIMLGVGFLDILDGLFIIAGFDRVTPNLLAGPYLFFDLTFIDWDHSLLMALLWSLVWGALFLRTPKVALVAALAAFSHFIADWPMHNGDLALHPHSSEHLGWGLWGRWGTLSWAAEGLFVAALCSYAWVKSAGRGVSLVWPCVVLAVLMLNLSPWLSPMKVIATLDEPAAHVAHGALVALGFLVPGLLITWLMNAAERRAGPSSC</sequence>
<feature type="transmembrane region" description="Helical" evidence="1">
    <location>
        <begin position="21"/>
        <end position="43"/>
    </location>
</feature>
<organism evidence="2 3">
    <name type="scientific">Variovorax dokdonensis</name>
    <dbReference type="NCBI Taxonomy" id="344883"/>
    <lineage>
        <taxon>Bacteria</taxon>
        <taxon>Pseudomonadati</taxon>
        <taxon>Pseudomonadota</taxon>
        <taxon>Betaproteobacteria</taxon>
        <taxon>Burkholderiales</taxon>
        <taxon>Comamonadaceae</taxon>
        <taxon>Variovorax</taxon>
    </lineage>
</organism>
<evidence type="ECO:0000313" key="2">
    <source>
        <dbReference type="EMBL" id="MDM0045028.1"/>
    </source>
</evidence>
<feature type="transmembrane region" description="Helical" evidence="1">
    <location>
        <begin position="89"/>
        <end position="107"/>
    </location>
</feature>
<accession>A0ABT7NAQ7</accession>
<feature type="transmembrane region" description="Helical" evidence="1">
    <location>
        <begin position="63"/>
        <end position="82"/>
    </location>
</feature>
<dbReference type="Proteomes" id="UP001174908">
    <property type="component" value="Unassembled WGS sequence"/>
</dbReference>
<feature type="transmembrane region" description="Helical" evidence="1">
    <location>
        <begin position="127"/>
        <end position="151"/>
    </location>
</feature>
<keyword evidence="3" id="KW-1185">Reference proteome</keyword>
<comment type="caution">
    <text evidence="2">The sequence shown here is derived from an EMBL/GenBank/DDBJ whole genome shotgun (WGS) entry which is preliminary data.</text>
</comment>
<proteinExistence type="predicted"/>
<keyword evidence="1" id="KW-0472">Membrane</keyword>
<evidence type="ECO:0000256" key="1">
    <source>
        <dbReference type="SAM" id="Phobius"/>
    </source>
</evidence>
<gene>
    <name evidence="2" type="ORF">QTH91_11095</name>
</gene>
<keyword evidence="1" id="KW-0812">Transmembrane</keyword>
<dbReference type="RefSeq" id="WP_286660134.1">
    <property type="nucleotide sequence ID" value="NZ_JASZYV010000002.1"/>
</dbReference>
<name>A0ABT7NAQ7_9BURK</name>
<feature type="transmembrane region" description="Helical" evidence="1">
    <location>
        <begin position="158"/>
        <end position="179"/>
    </location>
</feature>
<keyword evidence="1" id="KW-1133">Transmembrane helix</keyword>
<evidence type="ECO:0008006" key="4">
    <source>
        <dbReference type="Google" id="ProtNLM"/>
    </source>
</evidence>
<dbReference type="EMBL" id="JASZYV010000002">
    <property type="protein sequence ID" value="MDM0045028.1"/>
    <property type="molecule type" value="Genomic_DNA"/>
</dbReference>
<reference evidence="2" key="1">
    <citation type="submission" date="2023-06" db="EMBL/GenBank/DDBJ databases">
        <authorList>
            <person name="Jiang Y."/>
            <person name="Liu Q."/>
        </authorList>
    </citation>
    <scope>NUCLEOTIDE SEQUENCE</scope>
    <source>
        <strain evidence="2">CGMCC 1.12089</strain>
    </source>
</reference>
<feature type="transmembrane region" description="Helical" evidence="1">
    <location>
        <begin position="191"/>
        <end position="215"/>
    </location>
</feature>
<protein>
    <recommendedName>
        <fullName evidence="4">Metal-dependent hydrolase</fullName>
    </recommendedName>
</protein>